<dbReference type="Proteomes" id="UP000182063">
    <property type="component" value="Chromosome"/>
</dbReference>
<accession>A0A1L3ZZI0</accession>
<dbReference type="Gene3D" id="3.40.50.850">
    <property type="entry name" value="Isochorismatase-like"/>
    <property type="match status" value="1"/>
</dbReference>
<gene>
    <name evidence="3" type="ORF">BSL82_08530</name>
</gene>
<reference evidence="4" key="1">
    <citation type="submission" date="2016-11" db="EMBL/GenBank/DDBJ databases">
        <title>Complete Genome Sequence of alachlor-degrading Sphingomonas sp. strain JJ-A5.</title>
        <authorList>
            <person name="Lee H."/>
            <person name="Ka J.-O."/>
        </authorList>
    </citation>
    <scope>NUCLEOTIDE SEQUENCE [LARGE SCALE GENOMIC DNA]</scope>
    <source>
        <strain evidence="4">JJ-A5</strain>
    </source>
</reference>
<dbReference type="GO" id="GO:0016787">
    <property type="term" value="F:hydrolase activity"/>
    <property type="evidence" value="ECO:0007669"/>
    <property type="project" value="UniProtKB-KW"/>
</dbReference>
<proteinExistence type="predicted"/>
<evidence type="ECO:0000313" key="3">
    <source>
        <dbReference type="EMBL" id="API61038.1"/>
    </source>
</evidence>
<name>A0A1L3ZZI0_9SPHN</name>
<feature type="domain" description="Isochorismatase-like" evidence="2">
    <location>
        <begin position="30"/>
        <end position="208"/>
    </location>
</feature>
<dbReference type="STRING" id="1921510.BSL82_08530"/>
<dbReference type="InterPro" id="IPR000868">
    <property type="entry name" value="Isochorismatase-like_dom"/>
</dbReference>
<dbReference type="AlphaFoldDB" id="A0A1L3ZZI0"/>
<dbReference type="PANTHER" id="PTHR43540:SF6">
    <property type="entry name" value="ISOCHORISMATASE-LIKE DOMAIN-CONTAINING PROTEIN"/>
    <property type="match status" value="1"/>
</dbReference>
<evidence type="ECO:0000313" key="4">
    <source>
        <dbReference type="Proteomes" id="UP000182063"/>
    </source>
</evidence>
<dbReference type="PANTHER" id="PTHR43540">
    <property type="entry name" value="PEROXYUREIDOACRYLATE/UREIDOACRYLATE AMIDOHYDROLASE-RELATED"/>
    <property type="match status" value="1"/>
</dbReference>
<evidence type="ECO:0000256" key="1">
    <source>
        <dbReference type="ARBA" id="ARBA00022801"/>
    </source>
</evidence>
<dbReference type="EMBL" id="CP018221">
    <property type="protein sequence ID" value="API61038.1"/>
    <property type="molecule type" value="Genomic_DNA"/>
</dbReference>
<evidence type="ECO:0000259" key="2">
    <source>
        <dbReference type="Pfam" id="PF00857"/>
    </source>
</evidence>
<keyword evidence="4" id="KW-1185">Reference proteome</keyword>
<protein>
    <recommendedName>
        <fullName evidence="2">Isochorismatase-like domain-containing protein</fullName>
    </recommendedName>
</protein>
<dbReference type="SUPFAM" id="SSF52499">
    <property type="entry name" value="Isochorismatase-like hydrolases"/>
    <property type="match status" value="1"/>
</dbReference>
<organism evidence="3 4">
    <name type="scientific">Tardibacter chloracetimidivorans</name>
    <dbReference type="NCBI Taxonomy" id="1921510"/>
    <lineage>
        <taxon>Bacteria</taxon>
        <taxon>Pseudomonadati</taxon>
        <taxon>Pseudomonadota</taxon>
        <taxon>Alphaproteobacteria</taxon>
        <taxon>Sphingomonadales</taxon>
        <taxon>Sphingomonadaceae</taxon>
        <taxon>Tardibacter</taxon>
    </lineage>
</organism>
<dbReference type="Pfam" id="PF00857">
    <property type="entry name" value="Isochorismatase"/>
    <property type="match status" value="1"/>
</dbReference>
<keyword evidence="1" id="KW-0378">Hydrolase</keyword>
<sequence>MQAAAHPNSTPDWAQARALFDFQQIDLARTALLVIDLQNGFIEPATSADAIIPRVNRLAKALRSVGGTVAYLRHTGSDDPALSVPAWQKDIPALARLDRRMRPERTEHRLDSRLDVQADDLIVDKYRYSAFIAGSSTLHDELRDRKIENVIITGAFTNFCCESSGRDALMLGYRVIFVSDATMARTPQEHQMGLTAMQLAFADVRNTESTAALIAKPR</sequence>
<dbReference type="KEGG" id="sphj:BSL82_08530"/>
<dbReference type="CDD" id="cd00431">
    <property type="entry name" value="cysteine_hydrolases"/>
    <property type="match status" value="1"/>
</dbReference>
<dbReference type="InterPro" id="IPR036380">
    <property type="entry name" value="Isochorismatase-like_sf"/>
</dbReference>
<dbReference type="InterPro" id="IPR050272">
    <property type="entry name" value="Isochorismatase-like_hydrls"/>
</dbReference>